<dbReference type="STRING" id="906689.A0A2I0WAU1"/>
<sequence length="585" mass="67550">MVLDHSFFQAMSSSLFALIPENFYERVKNKSMILKNSKSFVFCKDGIILEGEYVHIKADLVIFATVFKGDEKLQNIFESSSLQKIGTGSLENTVQLYRRRSLYKHLFLPHPARQRTFLLLLPPEAGREPRSLAGTYLSQPFQVQEPLGKKKWNTAWSNPYESPHKLPLTRSSLSLSPLGFLRSRQQPRMFKNAEQELLNRRASKELINCKLPTDDLIIVQEDQFKSEANRPEHCPEFKLSDPDRPAHRPEFVLADIYRPEVTKADQFKSEANRPEHRPEFKLSDPDLPAQSLEFMLADIYRPEVTKMDLQNTLMTIQLRKGTRIPLANAIIETGNYRAIIQFGSVDFLAITARVTNVSTYDINSKRPARRPHSTETDTRCAYLPAPEPIIEKYPPPNRNETKTLSARVYQVLKTVKEKGLKNKKSQKPLAIKASRTPLREHLSIMRWVPKKTHDNSQLGGRRLGESSRGSHRSLAPLKEEYNFDRSAFSLSLENPLLVKEVSLLNQELEIHWCHRLEIQVLEGRGEEDREREEDMEGEEDINIEEYMKEVIEEINDAINIEAIYMVRHTNANEEAYYDDGEDDDD</sequence>
<gene>
    <name evidence="2" type="primary">FMO1</name>
    <name evidence="2" type="ORF">MA16_Dca017476</name>
</gene>
<keyword evidence="3" id="KW-1185">Reference proteome</keyword>
<dbReference type="Proteomes" id="UP000233837">
    <property type="component" value="Unassembled WGS sequence"/>
</dbReference>
<organism evidence="2 3">
    <name type="scientific">Dendrobium catenatum</name>
    <dbReference type="NCBI Taxonomy" id="906689"/>
    <lineage>
        <taxon>Eukaryota</taxon>
        <taxon>Viridiplantae</taxon>
        <taxon>Streptophyta</taxon>
        <taxon>Embryophyta</taxon>
        <taxon>Tracheophyta</taxon>
        <taxon>Spermatophyta</taxon>
        <taxon>Magnoliopsida</taxon>
        <taxon>Liliopsida</taxon>
        <taxon>Asparagales</taxon>
        <taxon>Orchidaceae</taxon>
        <taxon>Epidendroideae</taxon>
        <taxon>Malaxideae</taxon>
        <taxon>Dendrobiinae</taxon>
        <taxon>Dendrobium</taxon>
    </lineage>
</organism>
<evidence type="ECO:0000313" key="2">
    <source>
        <dbReference type="EMBL" id="PKU72775.1"/>
    </source>
</evidence>
<evidence type="ECO:0000313" key="3">
    <source>
        <dbReference type="Proteomes" id="UP000233837"/>
    </source>
</evidence>
<evidence type="ECO:0000256" key="1">
    <source>
        <dbReference type="SAM" id="MobiDB-lite"/>
    </source>
</evidence>
<reference evidence="2 3" key="2">
    <citation type="journal article" date="2017" name="Nature">
        <title>The Apostasia genome and the evolution of orchids.</title>
        <authorList>
            <person name="Zhang G.Q."/>
            <person name="Liu K.W."/>
            <person name="Li Z."/>
            <person name="Lohaus R."/>
            <person name="Hsiao Y.Y."/>
            <person name="Niu S.C."/>
            <person name="Wang J.Y."/>
            <person name="Lin Y.C."/>
            <person name="Xu Q."/>
            <person name="Chen L.J."/>
            <person name="Yoshida K."/>
            <person name="Fujiwara S."/>
            <person name="Wang Z.W."/>
            <person name="Zhang Y.Q."/>
            <person name="Mitsuda N."/>
            <person name="Wang M."/>
            <person name="Liu G.H."/>
            <person name="Pecoraro L."/>
            <person name="Huang H.X."/>
            <person name="Xiao X.J."/>
            <person name="Lin M."/>
            <person name="Wu X.Y."/>
            <person name="Wu W.L."/>
            <person name="Chen Y.Y."/>
            <person name="Chang S.B."/>
            <person name="Sakamoto S."/>
            <person name="Ohme-Takagi M."/>
            <person name="Yagi M."/>
            <person name="Zeng S.J."/>
            <person name="Shen C.Y."/>
            <person name="Yeh C.M."/>
            <person name="Luo Y.B."/>
            <person name="Tsai W.C."/>
            <person name="Van de Peer Y."/>
            <person name="Liu Z.J."/>
        </authorList>
    </citation>
    <scope>NUCLEOTIDE SEQUENCE [LARGE SCALE GENOMIC DNA]</scope>
    <source>
        <tissue evidence="2">The whole plant</tissue>
    </source>
</reference>
<accession>A0A2I0WAU1</accession>
<protein>
    <submittedName>
        <fullName evidence="2">Putative flavin-containing monooxygenase 1</fullName>
    </submittedName>
</protein>
<name>A0A2I0WAU1_9ASPA</name>
<keyword evidence="2" id="KW-0503">Monooxygenase</keyword>
<dbReference type="GO" id="GO:0004497">
    <property type="term" value="F:monooxygenase activity"/>
    <property type="evidence" value="ECO:0007669"/>
    <property type="project" value="UniProtKB-KW"/>
</dbReference>
<proteinExistence type="predicted"/>
<keyword evidence="2" id="KW-0560">Oxidoreductase</keyword>
<reference evidence="2 3" key="1">
    <citation type="journal article" date="2016" name="Sci. Rep.">
        <title>The Dendrobium catenatum Lindl. genome sequence provides insights into polysaccharide synthase, floral development and adaptive evolution.</title>
        <authorList>
            <person name="Zhang G.Q."/>
            <person name="Xu Q."/>
            <person name="Bian C."/>
            <person name="Tsai W.C."/>
            <person name="Yeh C.M."/>
            <person name="Liu K.W."/>
            <person name="Yoshida K."/>
            <person name="Zhang L.S."/>
            <person name="Chang S.B."/>
            <person name="Chen F."/>
            <person name="Shi Y."/>
            <person name="Su Y.Y."/>
            <person name="Zhang Y.Q."/>
            <person name="Chen L.J."/>
            <person name="Yin Y."/>
            <person name="Lin M."/>
            <person name="Huang H."/>
            <person name="Deng H."/>
            <person name="Wang Z.W."/>
            <person name="Zhu S.L."/>
            <person name="Zhao X."/>
            <person name="Deng C."/>
            <person name="Niu S.C."/>
            <person name="Huang J."/>
            <person name="Wang M."/>
            <person name="Liu G.H."/>
            <person name="Yang H.J."/>
            <person name="Xiao X.J."/>
            <person name="Hsiao Y.Y."/>
            <person name="Wu W.L."/>
            <person name="Chen Y.Y."/>
            <person name="Mitsuda N."/>
            <person name="Ohme-Takagi M."/>
            <person name="Luo Y.B."/>
            <person name="Van de Peer Y."/>
            <person name="Liu Z.J."/>
        </authorList>
    </citation>
    <scope>NUCLEOTIDE SEQUENCE [LARGE SCALE GENOMIC DNA]</scope>
    <source>
        <tissue evidence="2">The whole plant</tissue>
    </source>
</reference>
<feature type="region of interest" description="Disordered" evidence="1">
    <location>
        <begin position="451"/>
        <end position="471"/>
    </location>
</feature>
<dbReference type="EMBL" id="KZ502807">
    <property type="protein sequence ID" value="PKU72775.1"/>
    <property type="molecule type" value="Genomic_DNA"/>
</dbReference>
<dbReference type="AlphaFoldDB" id="A0A2I0WAU1"/>